<sequence length="113" mass="12932">MNDEEELSEFDAVDYWLFERMVPGPWALLTAAERTQLSELARQRLSFETLEERGRDRLDFQEVAVWTVREALARAFSSVNADSLRESAVVAIAKPVLGAGHRMYRLDLYGNLP</sequence>
<comment type="caution">
    <text evidence="2">The sequence shown here is derived from an EMBL/GenBank/DDBJ whole genome shotgun (WGS) entry which is preliminary data.</text>
</comment>
<evidence type="ECO:0000259" key="1">
    <source>
        <dbReference type="Pfam" id="PF21841"/>
    </source>
</evidence>
<protein>
    <recommendedName>
        <fullName evidence="1">DUF6900 domain-containing protein</fullName>
    </recommendedName>
</protein>
<dbReference type="EMBL" id="JASGBH010000004">
    <property type="protein sequence ID" value="MDI9233505.1"/>
    <property type="molecule type" value="Genomic_DNA"/>
</dbReference>
<accession>A0ABT6X5W1</accession>
<organism evidence="2 3">
    <name type="scientific">Limnohabitans lacus</name>
    <dbReference type="NCBI Taxonomy" id="3045173"/>
    <lineage>
        <taxon>Bacteria</taxon>
        <taxon>Pseudomonadati</taxon>
        <taxon>Pseudomonadota</taxon>
        <taxon>Betaproteobacteria</taxon>
        <taxon>Burkholderiales</taxon>
        <taxon>Comamonadaceae</taxon>
        <taxon>Limnohabitans</taxon>
    </lineage>
</organism>
<evidence type="ECO:0000313" key="3">
    <source>
        <dbReference type="Proteomes" id="UP001431902"/>
    </source>
</evidence>
<keyword evidence="3" id="KW-1185">Reference proteome</keyword>
<name>A0ABT6X5W1_9BURK</name>
<gene>
    <name evidence="2" type="ORF">QLQ16_06620</name>
</gene>
<dbReference type="Pfam" id="PF21841">
    <property type="entry name" value="DUF6900"/>
    <property type="match status" value="1"/>
</dbReference>
<dbReference type="InterPro" id="IPR054195">
    <property type="entry name" value="DUF6900"/>
</dbReference>
<evidence type="ECO:0000313" key="2">
    <source>
        <dbReference type="EMBL" id="MDI9233505.1"/>
    </source>
</evidence>
<dbReference type="Proteomes" id="UP001431902">
    <property type="component" value="Unassembled WGS sequence"/>
</dbReference>
<feature type="domain" description="DUF6900" evidence="1">
    <location>
        <begin position="33"/>
        <end position="76"/>
    </location>
</feature>
<reference evidence="2" key="1">
    <citation type="submission" date="2023-05" db="EMBL/GenBank/DDBJ databases">
        <title>Limnohabitans sp. strain HM2-2 Genome sequencing and assembly.</title>
        <authorList>
            <person name="Jung Y."/>
        </authorList>
    </citation>
    <scope>NUCLEOTIDE SEQUENCE</scope>
    <source>
        <strain evidence="2">HM2-2</strain>
    </source>
</reference>
<proteinExistence type="predicted"/>
<dbReference type="RefSeq" id="WP_283223907.1">
    <property type="nucleotide sequence ID" value="NZ_JASGBH010000004.1"/>
</dbReference>